<dbReference type="Proteomes" id="UP000736787">
    <property type="component" value="Unassembled WGS sequence"/>
</dbReference>
<sequence>MVDASVLLVLLTMTALSSFMVSLGPFFSIYKIY</sequence>
<organism evidence="3 7">
    <name type="scientific">Phytophthora cactorum</name>
    <dbReference type="NCBI Taxonomy" id="29920"/>
    <lineage>
        <taxon>Eukaryota</taxon>
        <taxon>Sar</taxon>
        <taxon>Stramenopiles</taxon>
        <taxon>Oomycota</taxon>
        <taxon>Peronosporomycetes</taxon>
        <taxon>Peronosporales</taxon>
        <taxon>Peronosporaceae</taxon>
        <taxon>Phytophthora</taxon>
    </lineage>
</organism>
<evidence type="ECO:0000313" key="6">
    <source>
        <dbReference type="EMBL" id="KAG3214876.1"/>
    </source>
</evidence>
<dbReference type="EMBL" id="RCMV01000602">
    <property type="protein sequence ID" value="KAG3214876.1"/>
    <property type="molecule type" value="Genomic_DNA"/>
</dbReference>
<evidence type="ECO:0000313" key="2">
    <source>
        <dbReference type="EMBL" id="KAG2856560.1"/>
    </source>
</evidence>
<reference evidence="3" key="1">
    <citation type="submission" date="2018-10" db="EMBL/GenBank/DDBJ databases">
        <title>Effector identification in a new, highly contiguous assembly of the strawberry crown rot pathogen Phytophthora cactorum.</title>
        <authorList>
            <person name="Armitage A.D."/>
            <person name="Nellist C.F."/>
            <person name="Bates H."/>
            <person name="Vickerstaff R.J."/>
            <person name="Harrison R.J."/>
        </authorList>
    </citation>
    <scope>NUCLEOTIDE SEQUENCE</scope>
    <source>
        <strain evidence="2">15-7</strain>
        <strain evidence="3">4032</strain>
        <strain evidence="4">4040</strain>
        <strain evidence="5">P415</strain>
        <strain evidence="6">P421</strain>
    </source>
</reference>
<keyword evidence="1" id="KW-0472">Membrane</keyword>
<evidence type="ECO:0000313" key="3">
    <source>
        <dbReference type="EMBL" id="KAG2903019.1"/>
    </source>
</evidence>
<dbReference type="EMBL" id="RCML01000632">
    <property type="protein sequence ID" value="KAG2972125.1"/>
    <property type="molecule type" value="Genomic_DNA"/>
</dbReference>
<name>A0A8T1KBV4_9STRA</name>
<dbReference type="Proteomes" id="UP000760860">
    <property type="component" value="Unassembled WGS sequence"/>
</dbReference>
<protein>
    <submittedName>
        <fullName evidence="3">Uncharacterized protein</fullName>
    </submittedName>
</protein>
<dbReference type="Proteomes" id="UP000774804">
    <property type="component" value="Unassembled WGS sequence"/>
</dbReference>
<comment type="caution">
    <text evidence="3">The sequence shown here is derived from an EMBL/GenBank/DDBJ whole genome shotgun (WGS) entry which is preliminary data.</text>
</comment>
<keyword evidence="1" id="KW-1133">Transmembrane helix</keyword>
<dbReference type="EMBL" id="RCMG01000327">
    <property type="protein sequence ID" value="KAG2856560.1"/>
    <property type="molecule type" value="Genomic_DNA"/>
</dbReference>
<keyword evidence="1" id="KW-0812">Transmembrane</keyword>
<dbReference type="AlphaFoldDB" id="A0A8T1KBV4"/>
<evidence type="ECO:0000313" key="7">
    <source>
        <dbReference type="Proteomes" id="UP000774804"/>
    </source>
</evidence>
<evidence type="ECO:0000313" key="5">
    <source>
        <dbReference type="EMBL" id="KAG2972125.1"/>
    </source>
</evidence>
<dbReference type="Proteomes" id="UP000735874">
    <property type="component" value="Unassembled WGS sequence"/>
</dbReference>
<accession>A0A8T1KBV4</accession>
<evidence type="ECO:0000256" key="1">
    <source>
        <dbReference type="SAM" id="Phobius"/>
    </source>
</evidence>
<dbReference type="EMBL" id="RCMI01000629">
    <property type="protein sequence ID" value="KAG2903019.1"/>
    <property type="molecule type" value="Genomic_DNA"/>
</dbReference>
<feature type="transmembrane region" description="Helical" evidence="1">
    <location>
        <begin position="6"/>
        <end position="30"/>
    </location>
</feature>
<evidence type="ECO:0000313" key="4">
    <source>
        <dbReference type="EMBL" id="KAG2918595.1"/>
    </source>
</evidence>
<dbReference type="Proteomes" id="UP000697107">
    <property type="component" value="Unassembled WGS sequence"/>
</dbReference>
<gene>
    <name evidence="2" type="ORF">PC113_g11458</name>
    <name evidence="3" type="ORF">PC115_g15435</name>
    <name evidence="4" type="ORF">PC117_g17038</name>
    <name evidence="5" type="ORF">PC118_g15867</name>
    <name evidence="6" type="ORF">PC129_g14243</name>
</gene>
<dbReference type="EMBL" id="RCMK01000625">
    <property type="protein sequence ID" value="KAG2918595.1"/>
    <property type="molecule type" value="Genomic_DNA"/>
</dbReference>
<proteinExistence type="predicted"/>